<evidence type="ECO:0000313" key="5">
    <source>
        <dbReference type="EMBL" id="EPH46071.1"/>
    </source>
</evidence>
<dbReference type="AlphaFoldDB" id="S3ZRS3"/>
<dbReference type="Gene3D" id="1.10.10.10">
    <property type="entry name" value="Winged helix-like DNA-binding domain superfamily/Winged helix DNA-binding domain"/>
    <property type="match status" value="1"/>
</dbReference>
<dbReference type="Pfam" id="PF00196">
    <property type="entry name" value="GerE"/>
    <property type="match status" value="1"/>
</dbReference>
<dbReference type="SUPFAM" id="SSF46894">
    <property type="entry name" value="C-terminal effector domain of the bipartite response regulators"/>
    <property type="match status" value="1"/>
</dbReference>
<accession>S3ZRS3</accession>
<feature type="domain" description="HTH luxR-type" evidence="4">
    <location>
        <begin position="48"/>
        <end position="113"/>
    </location>
</feature>
<evidence type="ECO:0000256" key="1">
    <source>
        <dbReference type="ARBA" id="ARBA00023015"/>
    </source>
</evidence>
<dbReference type="InterPro" id="IPR000792">
    <property type="entry name" value="Tscrpt_reg_LuxR_C"/>
</dbReference>
<evidence type="ECO:0000313" key="6">
    <source>
        <dbReference type="Proteomes" id="UP000014629"/>
    </source>
</evidence>
<dbReference type="GO" id="GO:0006355">
    <property type="term" value="P:regulation of DNA-templated transcription"/>
    <property type="evidence" value="ECO:0007669"/>
    <property type="project" value="InterPro"/>
</dbReference>
<evidence type="ECO:0000256" key="3">
    <source>
        <dbReference type="ARBA" id="ARBA00023163"/>
    </source>
</evidence>
<dbReference type="PRINTS" id="PR00038">
    <property type="entry name" value="HTHLUXR"/>
</dbReference>
<evidence type="ECO:0000256" key="2">
    <source>
        <dbReference type="ARBA" id="ARBA00023125"/>
    </source>
</evidence>
<dbReference type="PANTHER" id="PTHR44688">
    <property type="entry name" value="DNA-BINDING TRANSCRIPTIONAL ACTIVATOR DEVR_DOSR"/>
    <property type="match status" value="1"/>
</dbReference>
<proteinExistence type="predicted"/>
<dbReference type="GO" id="GO:0003677">
    <property type="term" value="F:DNA binding"/>
    <property type="evidence" value="ECO:0007669"/>
    <property type="project" value="UniProtKB-KW"/>
</dbReference>
<dbReference type="Proteomes" id="UP000014629">
    <property type="component" value="Unassembled WGS sequence"/>
</dbReference>
<comment type="caution">
    <text evidence="5">The sequence shown here is derived from an EMBL/GenBank/DDBJ whole genome shotgun (WGS) entry which is preliminary data.</text>
</comment>
<name>S3ZRS3_9ACTN</name>
<dbReference type="EMBL" id="AOPZ01000028">
    <property type="protein sequence ID" value="EPH46071.1"/>
    <property type="molecule type" value="Genomic_DNA"/>
</dbReference>
<keyword evidence="1" id="KW-0805">Transcription regulation</keyword>
<keyword evidence="3" id="KW-0804">Transcription</keyword>
<sequence>MEAAAECLNDLTRIVLRLEGLLGSYAVTPAARVRGSEGLTRPCDGMTRVLHEARLTQREREVVELLVRGLSNRRIACDLNISEPTVKNHLRAAFLKLDVTDRTQAVVKVLDARHQ</sequence>
<dbReference type="PROSITE" id="PS50043">
    <property type="entry name" value="HTH_LUXR_2"/>
    <property type="match status" value="1"/>
</dbReference>
<dbReference type="CDD" id="cd06170">
    <property type="entry name" value="LuxR_C_like"/>
    <property type="match status" value="1"/>
</dbReference>
<dbReference type="PROSITE" id="PS00622">
    <property type="entry name" value="HTH_LUXR_1"/>
    <property type="match status" value="1"/>
</dbReference>
<dbReference type="SMART" id="SM00421">
    <property type="entry name" value="HTH_LUXR"/>
    <property type="match status" value="1"/>
</dbReference>
<gene>
    <name evidence="5" type="ORF">STRAU_0807</name>
</gene>
<dbReference type="PATRIC" id="fig|1286094.4.peg.789"/>
<reference evidence="5 6" key="1">
    <citation type="submission" date="2013-02" db="EMBL/GenBank/DDBJ databases">
        <title>Draft Genome Sequence of Streptomyces aurantiacus, Which Produces Setomimycin.</title>
        <authorList>
            <person name="Gruening B.A."/>
            <person name="Praeg A."/>
            <person name="Erxleben A."/>
            <person name="Guenther S."/>
            <person name="Mueller M."/>
        </authorList>
    </citation>
    <scope>NUCLEOTIDE SEQUENCE [LARGE SCALE GENOMIC DNA]</scope>
    <source>
        <strain evidence="5 6">JA 4570</strain>
    </source>
</reference>
<dbReference type="InterPro" id="IPR036388">
    <property type="entry name" value="WH-like_DNA-bd_sf"/>
</dbReference>
<dbReference type="InterPro" id="IPR016032">
    <property type="entry name" value="Sig_transdc_resp-reg_C-effctor"/>
</dbReference>
<protein>
    <submittedName>
        <fullName evidence="5">Putative Nitrate/nitrite response regulator protein NarP</fullName>
    </submittedName>
</protein>
<organism evidence="5 6">
    <name type="scientific">Streptomyces aurantiacus JA 4570</name>
    <dbReference type="NCBI Taxonomy" id="1286094"/>
    <lineage>
        <taxon>Bacteria</taxon>
        <taxon>Bacillati</taxon>
        <taxon>Actinomycetota</taxon>
        <taxon>Actinomycetes</taxon>
        <taxon>Kitasatosporales</taxon>
        <taxon>Streptomycetaceae</taxon>
        <taxon>Streptomyces</taxon>
        <taxon>Streptomyces aurantiacus group</taxon>
    </lineage>
</organism>
<dbReference type="PANTHER" id="PTHR44688:SF16">
    <property type="entry name" value="DNA-BINDING TRANSCRIPTIONAL ACTIVATOR DEVR_DOSR"/>
    <property type="match status" value="1"/>
</dbReference>
<keyword evidence="6" id="KW-1185">Reference proteome</keyword>
<keyword evidence="2" id="KW-0238">DNA-binding</keyword>
<evidence type="ECO:0000259" key="4">
    <source>
        <dbReference type="PROSITE" id="PS50043"/>
    </source>
</evidence>